<evidence type="ECO:0000313" key="2">
    <source>
        <dbReference type="EMBL" id="KAD5316860.1"/>
    </source>
</evidence>
<dbReference type="Proteomes" id="UP000326396">
    <property type="component" value="Linkage Group LG17"/>
</dbReference>
<reference evidence="2 3" key="1">
    <citation type="submission" date="2019-05" db="EMBL/GenBank/DDBJ databases">
        <title>Mikania micrantha, genome provides insights into the molecular mechanism of rapid growth.</title>
        <authorList>
            <person name="Liu B."/>
        </authorList>
    </citation>
    <scope>NUCLEOTIDE SEQUENCE [LARGE SCALE GENOMIC DNA]</scope>
    <source>
        <strain evidence="2">NLD-2019</strain>
        <tissue evidence="2">Leaf</tissue>
    </source>
</reference>
<protein>
    <recommendedName>
        <fullName evidence="1">Transposase MuDR plant domain-containing protein</fullName>
    </recommendedName>
</protein>
<keyword evidence="3" id="KW-1185">Reference proteome</keyword>
<dbReference type="EMBL" id="SZYD01000009">
    <property type="protein sequence ID" value="KAD5316860.1"/>
    <property type="molecule type" value="Genomic_DNA"/>
</dbReference>
<dbReference type="InterPro" id="IPR004332">
    <property type="entry name" value="Transposase_MuDR"/>
</dbReference>
<gene>
    <name evidence="2" type="ORF">E3N88_16806</name>
</gene>
<dbReference type="AlphaFoldDB" id="A0A5N6NRK6"/>
<dbReference type="OrthoDB" id="683469at2759"/>
<name>A0A5N6NRK6_9ASTR</name>
<dbReference type="Pfam" id="PF03108">
    <property type="entry name" value="DBD_Tnp_Mut"/>
    <property type="match status" value="1"/>
</dbReference>
<evidence type="ECO:0000313" key="3">
    <source>
        <dbReference type="Proteomes" id="UP000326396"/>
    </source>
</evidence>
<comment type="caution">
    <text evidence="2">The sequence shown here is derived from an EMBL/GenBank/DDBJ whole genome shotgun (WGS) entry which is preliminary data.</text>
</comment>
<accession>A0A5N6NRK6</accession>
<organism evidence="2 3">
    <name type="scientific">Mikania micrantha</name>
    <name type="common">bitter vine</name>
    <dbReference type="NCBI Taxonomy" id="192012"/>
    <lineage>
        <taxon>Eukaryota</taxon>
        <taxon>Viridiplantae</taxon>
        <taxon>Streptophyta</taxon>
        <taxon>Embryophyta</taxon>
        <taxon>Tracheophyta</taxon>
        <taxon>Spermatophyta</taxon>
        <taxon>Magnoliopsida</taxon>
        <taxon>eudicotyledons</taxon>
        <taxon>Gunneridae</taxon>
        <taxon>Pentapetalae</taxon>
        <taxon>asterids</taxon>
        <taxon>campanulids</taxon>
        <taxon>Asterales</taxon>
        <taxon>Asteraceae</taxon>
        <taxon>Asteroideae</taxon>
        <taxon>Heliantheae alliance</taxon>
        <taxon>Eupatorieae</taxon>
        <taxon>Mikania</taxon>
    </lineage>
</organism>
<feature type="domain" description="Transposase MuDR plant" evidence="1">
    <location>
        <begin position="194"/>
        <end position="231"/>
    </location>
</feature>
<dbReference type="PANTHER" id="PTHR31973:SF188">
    <property type="entry name" value="POLYPROTEIN, PUTATIVE-RELATED"/>
    <property type="match status" value="1"/>
</dbReference>
<dbReference type="PANTHER" id="PTHR31973">
    <property type="entry name" value="POLYPROTEIN, PUTATIVE-RELATED"/>
    <property type="match status" value="1"/>
</dbReference>
<sequence length="342" mass="40226">MNETENNSFTPTWEFMVQSPRLESVSSKYKLKLKYGGYFRLAKNSTRKRYCFGFQKCIYIDAFTYNLEDLLVEVRNHYPSNRDLIFSTCFVDKFAREQTFINLDSNENFESMLSMYEMEKELIIYVSTKNNIDTQAKEQSIQDEVIDELNGEEESEYSLSDESYHSYYDIDNEIESEKDEGEASSHVKKSPIMKYFIVKSDLKRFTARCAHLECNWRIHASITQDGVTFEVKKFVEAHSCTRSNKGGNKLATQGWIASVVTDKLKSDGDVSVTDLRKWVMKNYNVDVSYLKVYRGKEQAYNDMYGKWEDSTWVNMKFVEVVKIELRTWVNMKFVEVVKIELR</sequence>
<evidence type="ECO:0000259" key="1">
    <source>
        <dbReference type="Pfam" id="PF03108"/>
    </source>
</evidence>
<proteinExistence type="predicted"/>